<dbReference type="SMART" id="SM00028">
    <property type="entry name" value="TPR"/>
    <property type="match status" value="3"/>
</dbReference>
<proteinExistence type="inferred from homology"/>
<keyword evidence="4 8" id="KW-0802">TPR repeat</keyword>
<dbReference type="STRING" id="354355.SAMN05660816_05766"/>
<gene>
    <name evidence="9" type="ORF">A4H97_28330</name>
</gene>
<keyword evidence="3" id="KW-0677">Repeat</keyword>
<dbReference type="InterPro" id="IPR011990">
    <property type="entry name" value="TPR-like_helical_dom_sf"/>
</dbReference>
<keyword evidence="10" id="KW-1185">Reference proteome</keyword>
<dbReference type="PANTHER" id="PTHR46208">
    <property type="entry name" value="MITOCHONDRIAL IMPORT RECEPTOR SUBUNIT TOM70"/>
    <property type="match status" value="1"/>
</dbReference>
<dbReference type="SUPFAM" id="SSF48452">
    <property type="entry name" value="TPR-like"/>
    <property type="match status" value="1"/>
</dbReference>
<dbReference type="EMBL" id="LVXG01000013">
    <property type="protein sequence ID" value="OQP49797.1"/>
    <property type="molecule type" value="Genomic_DNA"/>
</dbReference>
<dbReference type="PROSITE" id="PS50005">
    <property type="entry name" value="TPR"/>
    <property type="match status" value="3"/>
</dbReference>
<accession>A0A1V9EUF0</accession>
<evidence type="ECO:0000256" key="1">
    <source>
        <dbReference type="ARBA" id="ARBA00004167"/>
    </source>
</evidence>
<protein>
    <submittedName>
        <fullName evidence="9">Uncharacterized protein</fullName>
    </submittedName>
</protein>
<evidence type="ECO:0000313" key="10">
    <source>
        <dbReference type="Proteomes" id="UP000192610"/>
    </source>
</evidence>
<keyword evidence="5" id="KW-1133">Transmembrane helix</keyword>
<evidence type="ECO:0000256" key="3">
    <source>
        <dbReference type="ARBA" id="ARBA00022737"/>
    </source>
</evidence>
<dbReference type="GO" id="GO:0030943">
    <property type="term" value="F:mitochondrion targeting sequence binding"/>
    <property type="evidence" value="ECO:0007669"/>
    <property type="project" value="TreeGrafter"/>
</dbReference>
<comment type="similarity">
    <text evidence="7">Belongs to the Tom70 family.</text>
</comment>
<dbReference type="OrthoDB" id="657958at2"/>
<dbReference type="Gene3D" id="1.25.40.10">
    <property type="entry name" value="Tetratricopeptide repeat domain"/>
    <property type="match status" value="1"/>
</dbReference>
<feature type="repeat" description="TPR" evidence="8">
    <location>
        <begin position="113"/>
        <end position="146"/>
    </location>
</feature>
<evidence type="ECO:0000256" key="5">
    <source>
        <dbReference type="ARBA" id="ARBA00022989"/>
    </source>
</evidence>
<dbReference type="Pfam" id="PF13424">
    <property type="entry name" value="TPR_12"/>
    <property type="match status" value="1"/>
</dbReference>
<keyword evidence="6" id="KW-0472">Membrane</keyword>
<dbReference type="Proteomes" id="UP000192610">
    <property type="component" value="Unassembled WGS sequence"/>
</dbReference>
<dbReference type="GO" id="GO:0030150">
    <property type="term" value="P:protein import into mitochondrial matrix"/>
    <property type="evidence" value="ECO:0007669"/>
    <property type="project" value="TreeGrafter"/>
</dbReference>
<name>A0A1V9EUF0_9BACT</name>
<dbReference type="Pfam" id="PF13181">
    <property type="entry name" value="TPR_8"/>
    <property type="match status" value="1"/>
</dbReference>
<evidence type="ECO:0000256" key="4">
    <source>
        <dbReference type="ARBA" id="ARBA00022803"/>
    </source>
</evidence>
<evidence type="ECO:0000313" key="9">
    <source>
        <dbReference type="EMBL" id="OQP49797.1"/>
    </source>
</evidence>
<reference evidence="10" key="1">
    <citation type="submission" date="2016-04" db="EMBL/GenBank/DDBJ databases">
        <authorList>
            <person name="Chen L."/>
            <person name="Zhuang W."/>
            <person name="Wang G."/>
        </authorList>
    </citation>
    <scope>NUCLEOTIDE SEQUENCE [LARGE SCALE GENOMIC DNA]</scope>
    <source>
        <strain evidence="10">17621</strain>
    </source>
</reference>
<evidence type="ECO:0000256" key="8">
    <source>
        <dbReference type="PROSITE-ProRule" id="PRU00339"/>
    </source>
</evidence>
<dbReference type="InterPro" id="IPR019734">
    <property type="entry name" value="TPR_rpt"/>
</dbReference>
<evidence type="ECO:0000256" key="2">
    <source>
        <dbReference type="ARBA" id="ARBA00022692"/>
    </source>
</evidence>
<dbReference type="GO" id="GO:0016020">
    <property type="term" value="C:membrane"/>
    <property type="evidence" value="ECO:0007669"/>
    <property type="project" value="UniProtKB-SubCell"/>
</dbReference>
<comment type="caution">
    <text evidence="9">The sequence shown here is derived from an EMBL/GenBank/DDBJ whole genome shotgun (WGS) entry which is preliminary data.</text>
</comment>
<comment type="subcellular location">
    <subcellularLocation>
        <location evidence="1">Membrane</location>
        <topology evidence="1">Single-pass membrane protein</topology>
    </subcellularLocation>
</comment>
<sequence length="231" mass="26668">MSNLNEQAASQSYFSEGDIFYTQDHKQYYLYKLLAFDKDFDCYHVLRYEPVNALPNNETLSDLEVQVYHSPIDRNGFKDAKLLTASKIVADDLIGYHEYLRGTQDPEEYIPIATGYYQAGYTLTDEKKYYEAIDAYSKAIDLIPTFYEAIDNMAFCKMDLGLWADAIEDFQESLEVSPNSMLAVFSIGECYFKMGDYRKAKEQFEQAIDIDPTHQLPRDFLNKVNILLGEA</sequence>
<dbReference type="RefSeq" id="WP_081200159.1">
    <property type="nucleotide sequence ID" value="NZ_FOCZ01000015.1"/>
</dbReference>
<dbReference type="PROSITE" id="PS50293">
    <property type="entry name" value="TPR_REGION"/>
    <property type="match status" value="1"/>
</dbReference>
<dbReference type="GO" id="GO:0008320">
    <property type="term" value="F:protein transmembrane transporter activity"/>
    <property type="evidence" value="ECO:0007669"/>
    <property type="project" value="TreeGrafter"/>
</dbReference>
<keyword evidence="2" id="KW-0812">Transmembrane</keyword>
<evidence type="ECO:0000256" key="7">
    <source>
        <dbReference type="ARBA" id="ARBA00038030"/>
    </source>
</evidence>
<evidence type="ECO:0000256" key="6">
    <source>
        <dbReference type="ARBA" id="ARBA00023136"/>
    </source>
</evidence>
<dbReference type="PANTHER" id="PTHR46208:SF1">
    <property type="entry name" value="MITOCHONDRIAL IMPORT RECEPTOR SUBUNIT TOM70"/>
    <property type="match status" value="1"/>
</dbReference>
<feature type="repeat" description="TPR" evidence="8">
    <location>
        <begin position="181"/>
        <end position="214"/>
    </location>
</feature>
<organism evidence="9 10">
    <name type="scientific">Niastella yeongjuensis</name>
    <dbReference type="NCBI Taxonomy" id="354355"/>
    <lineage>
        <taxon>Bacteria</taxon>
        <taxon>Pseudomonadati</taxon>
        <taxon>Bacteroidota</taxon>
        <taxon>Chitinophagia</taxon>
        <taxon>Chitinophagales</taxon>
        <taxon>Chitinophagaceae</taxon>
        <taxon>Niastella</taxon>
    </lineage>
</organism>
<feature type="repeat" description="TPR" evidence="8">
    <location>
        <begin position="147"/>
        <end position="180"/>
    </location>
</feature>
<dbReference type="AlphaFoldDB" id="A0A1V9EUF0"/>